<sequence>HMRILLIEDDPMIGKSLVRALRDQGMSVDWTTSGIEGEEVLAVGGHALVLLDLGLPGKSGLDVLRTARAAGNKIPVVVLTARDDLDNRIAGLDLGADDYITKPFEVRELVARMRAVMGRQSGSARSVLEAGGITLDMETHEVAFRGNHVLLPAREFALMRALMDRPGAILSREQIEKRLYGWGEEAESNAVDVLIHSVRKKFDKDIIQNVRGPGG</sequence>
<evidence type="ECO:0000259" key="5">
    <source>
        <dbReference type="PROSITE" id="PS51755"/>
    </source>
</evidence>
<dbReference type="InterPro" id="IPR039420">
    <property type="entry name" value="WalR-like"/>
</dbReference>
<feature type="domain" description="OmpR/PhoB-type" evidence="5">
    <location>
        <begin position="125"/>
        <end position="215"/>
    </location>
</feature>
<dbReference type="Gene3D" id="3.40.50.2300">
    <property type="match status" value="1"/>
</dbReference>
<dbReference type="InterPro" id="IPR036388">
    <property type="entry name" value="WH-like_DNA-bd_sf"/>
</dbReference>
<dbReference type="PROSITE" id="PS50110">
    <property type="entry name" value="RESPONSE_REGULATORY"/>
    <property type="match status" value="1"/>
</dbReference>
<keyword evidence="3" id="KW-0804">Transcription</keyword>
<dbReference type="SUPFAM" id="SSF52172">
    <property type="entry name" value="CheY-like"/>
    <property type="match status" value="1"/>
</dbReference>
<dbReference type="SMART" id="SM00448">
    <property type="entry name" value="REC"/>
    <property type="match status" value="1"/>
</dbReference>
<protein>
    <recommendedName>
        <fullName evidence="7">Response regulatory domain-containing protein</fullName>
    </recommendedName>
</protein>
<keyword evidence="1" id="KW-0805">Transcription regulation</keyword>
<dbReference type="EMBL" id="BARU01033858">
    <property type="protein sequence ID" value="GAH72223.1"/>
    <property type="molecule type" value="Genomic_DNA"/>
</dbReference>
<evidence type="ECO:0000256" key="3">
    <source>
        <dbReference type="ARBA" id="ARBA00023163"/>
    </source>
</evidence>
<dbReference type="InterPro" id="IPR001789">
    <property type="entry name" value="Sig_transdc_resp-reg_receiver"/>
</dbReference>
<evidence type="ECO:0008006" key="7">
    <source>
        <dbReference type="Google" id="ProtNLM"/>
    </source>
</evidence>
<dbReference type="GO" id="GO:0006355">
    <property type="term" value="P:regulation of DNA-templated transcription"/>
    <property type="evidence" value="ECO:0007669"/>
    <property type="project" value="InterPro"/>
</dbReference>
<dbReference type="GO" id="GO:0000156">
    <property type="term" value="F:phosphorelay response regulator activity"/>
    <property type="evidence" value="ECO:0007669"/>
    <property type="project" value="TreeGrafter"/>
</dbReference>
<dbReference type="InterPro" id="IPR011006">
    <property type="entry name" value="CheY-like_superfamily"/>
</dbReference>
<dbReference type="PROSITE" id="PS51755">
    <property type="entry name" value="OMPR_PHOB"/>
    <property type="match status" value="1"/>
</dbReference>
<dbReference type="CDD" id="cd17624">
    <property type="entry name" value="REC_OmpR_PmrA-like"/>
    <property type="match status" value="1"/>
</dbReference>
<dbReference type="AlphaFoldDB" id="X1JQY7"/>
<dbReference type="GO" id="GO:0032993">
    <property type="term" value="C:protein-DNA complex"/>
    <property type="evidence" value="ECO:0007669"/>
    <property type="project" value="TreeGrafter"/>
</dbReference>
<feature type="non-terminal residue" evidence="6">
    <location>
        <position position="1"/>
    </location>
</feature>
<gene>
    <name evidence="6" type="ORF">S03H2_53207</name>
</gene>
<name>X1JQY7_9ZZZZ</name>
<dbReference type="GO" id="GO:0005829">
    <property type="term" value="C:cytosol"/>
    <property type="evidence" value="ECO:0007669"/>
    <property type="project" value="TreeGrafter"/>
</dbReference>
<evidence type="ECO:0000256" key="2">
    <source>
        <dbReference type="ARBA" id="ARBA00023125"/>
    </source>
</evidence>
<feature type="domain" description="Response regulatory" evidence="4">
    <location>
        <begin position="3"/>
        <end position="117"/>
    </location>
</feature>
<dbReference type="SMART" id="SM00862">
    <property type="entry name" value="Trans_reg_C"/>
    <property type="match status" value="1"/>
</dbReference>
<evidence type="ECO:0000256" key="1">
    <source>
        <dbReference type="ARBA" id="ARBA00023015"/>
    </source>
</evidence>
<proteinExistence type="predicted"/>
<dbReference type="Pfam" id="PF00072">
    <property type="entry name" value="Response_reg"/>
    <property type="match status" value="1"/>
</dbReference>
<accession>X1JQY7</accession>
<organism evidence="6">
    <name type="scientific">marine sediment metagenome</name>
    <dbReference type="NCBI Taxonomy" id="412755"/>
    <lineage>
        <taxon>unclassified sequences</taxon>
        <taxon>metagenomes</taxon>
        <taxon>ecological metagenomes</taxon>
    </lineage>
</organism>
<dbReference type="PANTHER" id="PTHR48111">
    <property type="entry name" value="REGULATOR OF RPOS"/>
    <property type="match status" value="1"/>
</dbReference>
<dbReference type="Pfam" id="PF00486">
    <property type="entry name" value="Trans_reg_C"/>
    <property type="match status" value="1"/>
</dbReference>
<evidence type="ECO:0000313" key="6">
    <source>
        <dbReference type="EMBL" id="GAH72223.1"/>
    </source>
</evidence>
<reference evidence="6" key="1">
    <citation type="journal article" date="2014" name="Front. Microbiol.">
        <title>High frequency of phylogenetically diverse reductive dehalogenase-homologous genes in deep subseafloor sedimentary metagenomes.</title>
        <authorList>
            <person name="Kawai M."/>
            <person name="Futagami T."/>
            <person name="Toyoda A."/>
            <person name="Takaki Y."/>
            <person name="Nishi S."/>
            <person name="Hori S."/>
            <person name="Arai W."/>
            <person name="Tsubouchi T."/>
            <person name="Morono Y."/>
            <person name="Uchiyama I."/>
            <person name="Ito T."/>
            <person name="Fujiyama A."/>
            <person name="Inagaki F."/>
            <person name="Takami H."/>
        </authorList>
    </citation>
    <scope>NUCLEOTIDE SEQUENCE</scope>
    <source>
        <strain evidence="6">Expedition CK06-06</strain>
    </source>
</reference>
<dbReference type="InterPro" id="IPR001867">
    <property type="entry name" value="OmpR/PhoB-type_DNA-bd"/>
</dbReference>
<dbReference type="PANTHER" id="PTHR48111:SF67">
    <property type="entry name" value="TRANSCRIPTIONAL REGULATORY PROTEIN TCTD"/>
    <property type="match status" value="1"/>
</dbReference>
<dbReference type="Gene3D" id="6.10.250.690">
    <property type="match status" value="1"/>
</dbReference>
<dbReference type="CDD" id="cd00383">
    <property type="entry name" value="trans_reg_C"/>
    <property type="match status" value="1"/>
</dbReference>
<comment type="caution">
    <text evidence="6">The sequence shown here is derived from an EMBL/GenBank/DDBJ whole genome shotgun (WGS) entry which is preliminary data.</text>
</comment>
<dbReference type="GO" id="GO:0000976">
    <property type="term" value="F:transcription cis-regulatory region binding"/>
    <property type="evidence" value="ECO:0007669"/>
    <property type="project" value="TreeGrafter"/>
</dbReference>
<dbReference type="Gene3D" id="1.10.10.10">
    <property type="entry name" value="Winged helix-like DNA-binding domain superfamily/Winged helix DNA-binding domain"/>
    <property type="match status" value="1"/>
</dbReference>
<keyword evidence="2" id="KW-0238">DNA-binding</keyword>
<evidence type="ECO:0000259" key="4">
    <source>
        <dbReference type="PROSITE" id="PS50110"/>
    </source>
</evidence>